<keyword evidence="2" id="KW-1185">Reference proteome</keyword>
<evidence type="ECO:0000313" key="2">
    <source>
        <dbReference type="Proteomes" id="UP000019482"/>
    </source>
</evidence>
<comment type="caution">
    <text evidence="1">The sequence shown here is derived from an EMBL/GenBank/DDBJ whole genome shotgun (WGS) entry which is preliminary data.</text>
</comment>
<dbReference type="InterPro" id="IPR012349">
    <property type="entry name" value="Split_barrel_FMN-bd"/>
</dbReference>
<dbReference type="RefSeq" id="WP_017895280.1">
    <property type="nucleotide sequence ID" value="NZ_CBXI010000007.1"/>
</dbReference>
<dbReference type="Gene3D" id="2.30.110.10">
    <property type="entry name" value="Electron Transport, Fmn-binding Protein, Chain A"/>
    <property type="match status" value="1"/>
</dbReference>
<gene>
    <name evidence="1" type="ORF">CTDIVETGP_0497</name>
</gene>
<proteinExistence type="predicted"/>
<accession>W6NEG2</accession>
<evidence type="ECO:0000313" key="1">
    <source>
        <dbReference type="EMBL" id="CDL90427.1"/>
    </source>
</evidence>
<dbReference type="OrthoDB" id="1846526at2"/>
<evidence type="ECO:0008006" key="3">
    <source>
        <dbReference type="Google" id="ProtNLM"/>
    </source>
</evidence>
<sequence>MSIKLENKIIKLINDEDTVKVLSTVDKDNIPHSTFKNFLNVDNNGNILYMELIESSMTNSNMVNSIWFKKKVSITVKSKDNESYQIKGIPVKAYISGHIFRKYYEIIRERIEDGDLSTVWIIEPEEVRNETYSYRKKSEEKKHPLLIHLDRLAK</sequence>
<reference evidence="1 2" key="1">
    <citation type="journal article" date="2015" name="Genome Announc.">
        <title>Draft Genome Sequence of Clostridium tyrobutyricum Strain DIVETGP, Isolated from Cow's Milk for Grana Padano Production.</title>
        <authorList>
            <person name="Soggiu A."/>
            <person name="Piras C."/>
            <person name="Gaiarsa S."/>
            <person name="Sassera D."/>
            <person name="Roncada P."/>
            <person name="Bendixen E."/>
            <person name="Brasca M."/>
            <person name="Bonizzi L."/>
        </authorList>
    </citation>
    <scope>NUCLEOTIDE SEQUENCE [LARGE SCALE GENOMIC DNA]</scope>
    <source>
        <strain evidence="1 2">DIVETGP</strain>
    </source>
</reference>
<dbReference type="AlphaFoldDB" id="W6NEG2"/>
<dbReference type="EMBL" id="CBXI010000007">
    <property type="protein sequence ID" value="CDL90427.1"/>
    <property type="molecule type" value="Genomic_DNA"/>
</dbReference>
<dbReference type="Proteomes" id="UP000019482">
    <property type="component" value="Unassembled WGS sequence"/>
</dbReference>
<protein>
    <recommendedName>
        <fullName evidence="3">Pyridoxamine 5'-phosphate oxidase putative domain-containing protein</fullName>
    </recommendedName>
</protein>
<organism evidence="1 2">
    <name type="scientific">Clostridium tyrobutyricum DIVETGP</name>
    <dbReference type="NCBI Taxonomy" id="1408889"/>
    <lineage>
        <taxon>Bacteria</taxon>
        <taxon>Bacillati</taxon>
        <taxon>Bacillota</taxon>
        <taxon>Clostridia</taxon>
        <taxon>Eubacteriales</taxon>
        <taxon>Clostridiaceae</taxon>
        <taxon>Clostridium</taxon>
    </lineage>
</organism>
<dbReference type="GeneID" id="29419401"/>
<name>W6NEG2_CLOTY</name>
<dbReference type="SUPFAM" id="SSF50475">
    <property type="entry name" value="FMN-binding split barrel"/>
    <property type="match status" value="1"/>
</dbReference>